<gene>
    <name evidence="1" type="ORF">RF11_01532</name>
</gene>
<accession>A0A0C2N4Z6</accession>
<reference evidence="1 2" key="1">
    <citation type="journal article" date="2014" name="Genome Biol. Evol.">
        <title>The genome of the myxosporean Thelohanellus kitauei shows adaptations to nutrient acquisition within its fish host.</title>
        <authorList>
            <person name="Yang Y."/>
            <person name="Xiong J."/>
            <person name="Zhou Z."/>
            <person name="Huo F."/>
            <person name="Miao W."/>
            <person name="Ran C."/>
            <person name="Liu Y."/>
            <person name="Zhang J."/>
            <person name="Feng J."/>
            <person name="Wang M."/>
            <person name="Wang M."/>
            <person name="Wang L."/>
            <person name="Yao B."/>
        </authorList>
    </citation>
    <scope>NUCLEOTIDE SEQUENCE [LARGE SCALE GENOMIC DNA]</scope>
    <source>
        <strain evidence="1">Wuqing</strain>
    </source>
</reference>
<name>A0A0C2N4Z6_THEKT</name>
<comment type="caution">
    <text evidence="1">The sequence shown here is derived from an EMBL/GenBank/DDBJ whole genome shotgun (WGS) entry which is preliminary data.</text>
</comment>
<dbReference type="Proteomes" id="UP000031668">
    <property type="component" value="Unassembled WGS sequence"/>
</dbReference>
<protein>
    <submittedName>
        <fullName evidence="1">Uncharacterized protein</fullName>
    </submittedName>
</protein>
<keyword evidence="2" id="KW-1185">Reference proteome</keyword>
<sequence>MLNCNPNKVHSGSPLSDRGSDCLNYESPETVEFPTALKSPQLKVSRRSIEFECQMDGFEVGDKIIYHLGTIHYPREANFYKMKMLNYNKPNRACEHSMKAPFGILNMSKRETLNLLHQVLSYRSTVSLEGTNSFPLSPETRSAKEKAR</sequence>
<organism evidence="1 2">
    <name type="scientific">Thelohanellus kitauei</name>
    <name type="common">Myxosporean</name>
    <dbReference type="NCBI Taxonomy" id="669202"/>
    <lineage>
        <taxon>Eukaryota</taxon>
        <taxon>Metazoa</taxon>
        <taxon>Cnidaria</taxon>
        <taxon>Myxozoa</taxon>
        <taxon>Myxosporea</taxon>
        <taxon>Bivalvulida</taxon>
        <taxon>Platysporina</taxon>
        <taxon>Myxobolidae</taxon>
        <taxon>Thelohanellus</taxon>
    </lineage>
</organism>
<dbReference type="EMBL" id="JWZT01002658">
    <property type="protein sequence ID" value="KII68967.1"/>
    <property type="molecule type" value="Genomic_DNA"/>
</dbReference>
<dbReference type="AlphaFoldDB" id="A0A0C2N4Z6"/>
<evidence type="ECO:0000313" key="2">
    <source>
        <dbReference type="Proteomes" id="UP000031668"/>
    </source>
</evidence>
<evidence type="ECO:0000313" key="1">
    <source>
        <dbReference type="EMBL" id="KII68967.1"/>
    </source>
</evidence>
<proteinExistence type="predicted"/>